<evidence type="ECO:0000256" key="1">
    <source>
        <dbReference type="ARBA" id="ARBA00004236"/>
    </source>
</evidence>
<comment type="catalytic activity">
    <reaction evidence="14">
        <text>1D-myo-inositol hexakisphosphate + H2O = 1D-myo-inositol 1,2,4,5,6-pentakisphosphate + phosphate</text>
        <dbReference type="Rhea" id="RHEA:16989"/>
        <dbReference type="ChEBI" id="CHEBI:15377"/>
        <dbReference type="ChEBI" id="CHEBI:43474"/>
        <dbReference type="ChEBI" id="CHEBI:57798"/>
        <dbReference type="ChEBI" id="CHEBI:58130"/>
        <dbReference type="EC" id="3.1.3.62"/>
    </reaction>
    <physiologicalReaction direction="left-to-right" evidence="14">
        <dbReference type="Rhea" id="RHEA:16990"/>
    </physiologicalReaction>
</comment>
<dbReference type="FunFam" id="3.40.50.1240:FF:000017">
    <property type="entry name" value="Histidine acid phosphatase family protein"/>
    <property type="match status" value="1"/>
</dbReference>
<evidence type="ECO:0000313" key="18">
    <source>
        <dbReference type="Proteomes" id="UP001370490"/>
    </source>
</evidence>
<comment type="similarity">
    <text evidence="2">Belongs to the histidine acid phosphatase family. MINPP1 subfamily.</text>
</comment>
<dbReference type="InterPro" id="IPR033379">
    <property type="entry name" value="Acid_Pase_AS"/>
</dbReference>
<evidence type="ECO:0000256" key="4">
    <source>
        <dbReference type="ARBA" id="ARBA00013040"/>
    </source>
</evidence>
<evidence type="ECO:0000256" key="7">
    <source>
        <dbReference type="ARBA" id="ARBA00022729"/>
    </source>
</evidence>
<evidence type="ECO:0000256" key="10">
    <source>
        <dbReference type="ARBA" id="ARBA00023180"/>
    </source>
</evidence>
<keyword evidence="18" id="KW-1185">Reference proteome</keyword>
<keyword evidence="7" id="KW-0732">Signal</keyword>
<evidence type="ECO:0000256" key="12">
    <source>
        <dbReference type="ARBA" id="ARBA00043668"/>
    </source>
</evidence>
<dbReference type="InterPro" id="IPR029033">
    <property type="entry name" value="His_PPase_superfam"/>
</dbReference>
<evidence type="ECO:0000256" key="6">
    <source>
        <dbReference type="ARBA" id="ARBA00022475"/>
    </source>
</evidence>
<dbReference type="InterPro" id="IPR000560">
    <property type="entry name" value="His_Pase_clade-2"/>
</dbReference>
<dbReference type="GO" id="GO:0034417">
    <property type="term" value="F:bisphosphoglycerate 3-phosphatase activity"/>
    <property type="evidence" value="ECO:0007669"/>
    <property type="project" value="UniProtKB-EC"/>
</dbReference>
<sequence length="518" mass="58952">MPREKKLENMAIAPLLLFFTLFIQSIALPDFDVRQHLSTVTRYDIVKEVPDNSFIPSNILDNSFVPSKIPDQCTLIHLNLVARHGTRAPTKKRIKELNKLASSLEVLLRERRSTSEHDTSSQNIPAWMYRWKSPWEGKLNGGELVPQGEVELYNLGIRIRERFPDLFAEEYHPDVYAIKATQVPRASASAVAFGMGLFSGRGTLGEGRNRAFAVTTESRASDMLLRFFDSCQTYKDFRKSKEPEVEKLKEPILDKITAALVQRYGLNFTRQHTASLWFLCKQEASLLNITNQACDLFSPSEVTALEWTDDLEGFLLKGYGKSINYKMGVPLLKDVLQSMNQAIKAKEEKQASGTYEKARLRFAHAETVVPFSCLLGLFLDGSEFELIQREQPLPLPPMPPQKRSWRGSLISPFAGNNMLVLYSCPAKNSSNYYVQVLHNEHPTPMPGCGNSDFCSFEDFKEKIVAPHLKYDYHAVCNSNLEVPVEQLETKQKPSKLSQLFSWLFLWKNEKKGAEKEEL</sequence>
<name>A0AAN8ZC30_9MAGN</name>
<comment type="catalytic activity">
    <reaction evidence="15">
        <text>(2R)-2,3-bisphosphoglycerate + H2O = (2R)-2-phosphoglycerate + phosphate</text>
        <dbReference type="Rhea" id="RHEA:27381"/>
        <dbReference type="ChEBI" id="CHEBI:15377"/>
        <dbReference type="ChEBI" id="CHEBI:43474"/>
        <dbReference type="ChEBI" id="CHEBI:58248"/>
        <dbReference type="ChEBI" id="CHEBI:58289"/>
        <dbReference type="EC" id="3.1.3.80"/>
    </reaction>
    <physiologicalReaction direction="left-to-right" evidence="15">
        <dbReference type="Rhea" id="RHEA:27382"/>
    </physiologicalReaction>
</comment>
<gene>
    <name evidence="17" type="ORF">RJ641_005710</name>
</gene>
<comment type="catalytic activity">
    <reaction evidence="12">
        <text>1D-myo-inositol 1,2,5,6-tetrakisphosphate + H2O = 1D-myo-inositol 1,2,6-trisphosphate + phosphate</text>
        <dbReference type="Rhea" id="RHEA:77119"/>
        <dbReference type="ChEBI" id="CHEBI:15377"/>
        <dbReference type="ChEBI" id="CHEBI:43474"/>
        <dbReference type="ChEBI" id="CHEBI:195535"/>
        <dbReference type="ChEBI" id="CHEBI:195537"/>
        <dbReference type="EC" id="3.1.3.62"/>
    </reaction>
    <physiologicalReaction direction="left-to-right" evidence="12">
        <dbReference type="Rhea" id="RHEA:77120"/>
    </physiologicalReaction>
</comment>
<evidence type="ECO:0000256" key="15">
    <source>
        <dbReference type="ARBA" id="ARBA00043832"/>
    </source>
</evidence>
<dbReference type="AlphaFoldDB" id="A0AAN8ZC30"/>
<dbReference type="PANTHER" id="PTHR20963:SF8">
    <property type="entry name" value="MULTIPLE INOSITOL POLYPHOSPHATE PHOSPHATASE 1"/>
    <property type="match status" value="1"/>
</dbReference>
<dbReference type="EMBL" id="JBAMMX010000013">
    <property type="protein sequence ID" value="KAK6929505.1"/>
    <property type="molecule type" value="Genomic_DNA"/>
</dbReference>
<dbReference type="Pfam" id="PF00328">
    <property type="entry name" value="His_Phos_2"/>
    <property type="match status" value="1"/>
</dbReference>
<proteinExistence type="inferred from homology"/>
<dbReference type="GO" id="GO:0005886">
    <property type="term" value="C:plasma membrane"/>
    <property type="evidence" value="ECO:0007669"/>
    <property type="project" value="UniProtKB-SubCell"/>
</dbReference>
<evidence type="ECO:0000256" key="2">
    <source>
        <dbReference type="ARBA" id="ARBA00008422"/>
    </source>
</evidence>
<keyword evidence="9" id="KW-0472">Membrane</keyword>
<dbReference type="EC" id="3.1.3.80" evidence="3"/>
<reference evidence="17 18" key="1">
    <citation type="submission" date="2023-12" db="EMBL/GenBank/DDBJ databases">
        <title>A high-quality genome assembly for Dillenia turbinata (Dilleniales).</title>
        <authorList>
            <person name="Chanderbali A."/>
        </authorList>
    </citation>
    <scope>NUCLEOTIDE SEQUENCE [LARGE SCALE GENOMIC DNA]</scope>
    <source>
        <strain evidence="17">LSX21</strain>
        <tissue evidence="17">Leaf</tissue>
    </source>
</reference>
<dbReference type="PROSITE" id="PS00616">
    <property type="entry name" value="HIS_ACID_PHOSPHAT_1"/>
    <property type="match status" value="1"/>
</dbReference>
<evidence type="ECO:0000256" key="5">
    <source>
        <dbReference type="ARBA" id="ARBA00018097"/>
    </source>
</evidence>
<feature type="disulfide bond" evidence="16">
    <location>
        <begin position="280"/>
        <end position="294"/>
    </location>
</feature>
<keyword evidence="10" id="KW-0325">Glycoprotein</keyword>
<feature type="disulfide bond" evidence="16">
    <location>
        <begin position="448"/>
        <end position="454"/>
    </location>
</feature>
<keyword evidence="16" id="KW-1015">Disulfide bond</keyword>
<dbReference type="Gene3D" id="3.40.50.1240">
    <property type="entry name" value="Phosphoglycerate mutase-like"/>
    <property type="match status" value="1"/>
</dbReference>
<evidence type="ECO:0000256" key="13">
    <source>
        <dbReference type="ARBA" id="ARBA00043671"/>
    </source>
</evidence>
<keyword evidence="8" id="KW-0378">Hydrolase</keyword>
<organism evidence="17 18">
    <name type="scientific">Dillenia turbinata</name>
    <dbReference type="NCBI Taxonomy" id="194707"/>
    <lineage>
        <taxon>Eukaryota</taxon>
        <taxon>Viridiplantae</taxon>
        <taxon>Streptophyta</taxon>
        <taxon>Embryophyta</taxon>
        <taxon>Tracheophyta</taxon>
        <taxon>Spermatophyta</taxon>
        <taxon>Magnoliopsida</taxon>
        <taxon>eudicotyledons</taxon>
        <taxon>Gunneridae</taxon>
        <taxon>Pentapetalae</taxon>
        <taxon>Dilleniales</taxon>
        <taxon>Dilleniaceae</taxon>
        <taxon>Dillenia</taxon>
    </lineage>
</organism>
<dbReference type="InterPro" id="IPR016274">
    <property type="entry name" value="Histidine_acid_Pase_euk"/>
</dbReference>
<evidence type="ECO:0000313" key="17">
    <source>
        <dbReference type="EMBL" id="KAK6929505.1"/>
    </source>
</evidence>
<evidence type="ECO:0000256" key="11">
    <source>
        <dbReference type="ARBA" id="ARBA00031642"/>
    </source>
</evidence>
<feature type="disulfide bond" evidence="16">
    <location>
        <begin position="73"/>
        <end position="424"/>
    </location>
</feature>
<dbReference type="GO" id="GO:0003993">
    <property type="term" value="F:acid phosphatase activity"/>
    <property type="evidence" value="ECO:0007669"/>
    <property type="project" value="TreeGrafter"/>
</dbReference>
<dbReference type="PANTHER" id="PTHR20963">
    <property type="entry name" value="MULTIPLE INOSITOL POLYPHOSPHATE PHOSPHATASE-RELATED"/>
    <property type="match status" value="1"/>
</dbReference>
<keyword evidence="6" id="KW-1003">Cell membrane</keyword>
<dbReference type="EC" id="3.1.3.62" evidence="4"/>
<accession>A0AAN8ZC30</accession>
<comment type="catalytic activity">
    <reaction evidence="13">
        <text>1D-myo-inositol 1,2,4,5,6-pentakisphosphate + H2O = 1D-myo-inositol 1,2,5,6-tetrakisphosphate + phosphate</text>
        <dbReference type="Rhea" id="RHEA:77115"/>
        <dbReference type="ChEBI" id="CHEBI:15377"/>
        <dbReference type="ChEBI" id="CHEBI:43474"/>
        <dbReference type="ChEBI" id="CHEBI:57798"/>
        <dbReference type="ChEBI" id="CHEBI:195535"/>
        <dbReference type="EC" id="3.1.3.62"/>
    </reaction>
    <physiologicalReaction direction="left-to-right" evidence="13">
        <dbReference type="Rhea" id="RHEA:77116"/>
    </physiologicalReaction>
</comment>
<dbReference type="PIRSF" id="PIRSF000894">
    <property type="entry name" value="Acid_phosphatase"/>
    <property type="match status" value="1"/>
</dbReference>
<dbReference type="SUPFAM" id="SSF53254">
    <property type="entry name" value="Phosphoglycerate mutase-like"/>
    <property type="match status" value="1"/>
</dbReference>
<dbReference type="GO" id="GO:0052745">
    <property type="term" value="F:inositol phosphate phosphatase activity"/>
    <property type="evidence" value="ECO:0007669"/>
    <property type="project" value="TreeGrafter"/>
</dbReference>
<dbReference type="Proteomes" id="UP001370490">
    <property type="component" value="Unassembled WGS sequence"/>
</dbReference>
<evidence type="ECO:0000256" key="16">
    <source>
        <dbReference type="PIRSR" id="PIRSR000894-2"/>
    </source>
</evidence>
<evidence type="ECO:0000256" key="8">
    <source>
        <dbReference type="ARBA" id="ARBA00022801"/>
    </source>
</evidence>
<evidence type="ECO:0000256" key="3">
    <source>
        <dbReference type="ARBA" id="ARBA00012976"/>
    </source>
</evidence>
<dbReference type="CDD" id="cd07061">
    <property type="entry name" value="HP_HAP_like"/>
    <property type="match status" value="1"/>
</dbReference>
<protein>
    <recommendedName>
        <fullName evidence="5">Multiple inositol polyphosphate phosphatase 1</fullName>
        <ecNumber evidence="4">3.1.3.62</ecNumber>
        <ecNumber evidence="3">3.1.3.80</ecNumber>
    </recommendedName>
    <alternativeName>
        <fullName evidence="11">2,3-bisphosphoglycerate 3-phosphatase</fullName>
    </alternativeName>
</protein>
<comment type="caution">
    <text evidence="17">The sequence shown here is derived from an EMBL/GenBank/DDBJ whole genome shotgun (WGS) entry which is preliminary data.</text>
</comment>
<evidence type="ECO:0000256" key="9">
    <source>
        <dbReference type="ARBA" id="ARBA00023136"/>
    </source>
</evidence>
<evidence type="ECO:0000256" key="14">
    <source>
        <dbReference type="ARBA" id="ARBA00043691"/>
    </source>
</evidence>
<comment type="subcellular location">
    <subcellularLocation>
        <location evidence="1">Cell membrane</location>
    </subcellularLocation>
</comment>